<evidence type="ECO:0000313" key="1">
    <source>
        <dbReference type="EMBL" id="KGO54554.1"/>
    </source>
</evidence>
<dbReference type="OrthoDB" id="5422293at2759"/>
<protein>
    <submittedName>
        <fullName evidence="1">Uncharacterized protein</fullName>
    </submittedName>
</protein>
<name>A0A0A2I7A2_PENEN</name>
<dbReference type="Proteomes" id="UP000030143">
    <property type="component" value="Unassembled WGS sequence"/>
</dbReference>
<reference evidence="1 2" key="1">
    <citation type="journal article" date="2015" name="Mol. Plant Microbe Interact.">
        <title>Genome, transcriptome, and functional analyses of Penicillium expansum provide new insights into secondary metabolism and pathogenicity.</title>
        <authorList>
            <person name="Ballester A.R."/>
            <person name="Marcet-Houben M."/>
            <person name="Levin E."/>
            <person name="Sela N."/>
            <person name="Selma-Lazaro C."/>
            <person name="Carmona L."/>
            <person name="Wisniewski M."/>
            <person name="Droby S."/>
            <person name="Gonzalez-Candelas L."/>
            <person name="Gabaldon T."/>
        </authorList>
    </citation>
    <scope>NUCLEOTIDE SEQUENCE [LARGE SCALE GENOMIC DNA]</scope>
    <source>
        <strain evidence="1 2">MD-8</strain>
    </source>
</reference>
<dbReference type="STRING" id="27334.A0A0A2I7A2"/>
<accession>A0A0A2I7A2</accession>
<dbReference type="GeneID" id="27679778"/>
<dbReference type="AlphaFoldDB" id="A0A0A2I7A2"/>
<keyword evidence="2" id="KW-1185">Reference proteome</keyword>
<dbReference type="HOGENOM" id="CLU_082473_2_0_1"/>
<organism evidence="1 2">
    <name type="scientific">Penicillium expansum</name>
    <name type="common">Blue mold rot fungus</name>
    <dbReference type="NCBI Taxonomy" id="27334"/>
    <lineage>
        <taxon>Eukaryota</taxon>
        <taxon>Fungi</taxon>
        <taxon>Dikarya</taxon>
        <taxon>Ascomycota</taxon>
        <taxon>Pezizomycotina</taxon>
        <taxon>Eurotiomycetes</taxon>
        <taxon>Eurotiomycetidae</taxon>
        <taxon>Eurotiales</taxon>
        <taxon>Aspergillaceae</taxon>
        <taxon>Penicillium</taxon>
    </lineage>
</organism>
<gene>
    <name evidence="1" type="ORF">PEX2_070870</name>
</gene>
<dbReference type="VEuPathDB" id="FungiDB:PEXP_101930"/>
<sequence length="253" mass="30232">MPPRRPRPKISLWARFRTWLRYWESPLRIRSSLIRLRHQHKYPILALLRLFIPYPSWYFPIPGPFSLRALIEDAKNETGIIRSHFGAIHNLRCIPIWRARDTPLRSIYRLYELHLADRYELMGYETEYFFFRSDWKLGEIPDPKDENPLRYAMIASIMEELHEAVNWRLGLGLRRNREHVFREEDGDPWPPFTPEKLPDWTKNVAPIDKSLLRLSVPVEMVDAEGNLVLEKNGKGRNFARRNIITNTGWLYTI</sequence>
<evidence type="ECO:0000313" key="2">
    <source>
        <dbReference type="Proteomes" id="UP000030143"/>
    </source>
</evidence>
<dbReference type="RefSeq" id="XP_016596925.1">
    <property type="nucleotide sequence ID" value="XM_016744358.1"/>
</dbReference>
<proteinExistence type="predicted"/>
<comment type="caution">
    <text evidence="1">The sequence shown here is derived from an EMBL/GenBank/DDBJ whole genome shotgun (WGS) entry which is preliminary data.</text>
</comment>
<dbReference type="PhylomeDB" id="A0A0A2I7A2"/>
<dbReference type="EMBL" id="JQFZ01000221">
    <property type="protein sequence ID" value="KGO54554.1"/>
    <property type="molecule type" value="Genomic_DNA"/>
</dbReference>